<evidence type="ECO:0000256" key="5">
    <source>
        <dbReference type="ARBA" id="ARBA00023159"/>
    </source>
</evidence>
<feature type="compositionally biased region" description="Polar residues" evidence="10">
    <location>
        <begin position="10"/>
        <end position="22"/>
    </location>
</feature>
<comment type="subcellular location">
    <subcellularLocation>
        <location evidence="1 9">Nucleus</location>
    </subcellularLocation>
</comment>
<keyword evidence="5 9" id="KW-0010">Activator</keyword>
<evidence type="ECO:0000256" key="3">
    <source>
        <dbReference type="ARBA" id="ARBA00019619"/>
    </source>
</evidence>
<dbReference type="AlphaFoldDB" id="A0A448YQD3"/>
<feature type="compositionally biased region" description="Basic and acidic residues" evidence="10">
    <location>
        <begin position="761"/>
        <end position="774"/>
    </location>
</feature>
<evidence type="ECO:0000256" key="9">
    <source>
        <dbReference type="RuleBase" id="RU365082"/>
    </source>
</evidence>
<keyword evidence="13" id="KW-1185">Reference proteome</keyword>
<evidence type="ECO:0000256" key="6">
    <source>
        <dbReference type="ARBA" id="ARBA00023163"/>
    </source>
</evidence>
<dbReference type="InParanoid" id="A0A448YQD3"/>
<dbReference type="PANTHER" id="PTHR12809:SF2">
    <property type="entry name" value="MEDIATOR OF RNA POLYMERASE II TRANSCRIPTION SUBUNIT 14"/>
    <property type="match status" value="1"/>
</dbReference>
<dbReference type="Pfam" id="PF08638">
    <property type="entry name" value="Med14"/>
    <property type="match status" value="1"/>
</dbReference>
<name>A0A448YQD3_BRENA</name>
<dbReference type="OrthoDB" id="205099at2759"/>
<comment type="subunit">
    <text evidence="9">Component of the Mediator complex.</text>
</comment>
<protein>
    <recommendedName>
        <fullName evidence="3 9">Mediator of RNA polymerase II transcription subunit 14</fullName>
    </recommendedName>
    <alternativeName>
        <fullName evidence="8 9">Mediator complex subunit 14</fullName>
    </alternativeName>
</protein>
<keyword evidence="7 9" id="KW-0539">Nucleus</keyword>
<dbReference type="STRING" id="13370.A0A448YQD3"/>
<comment type="function">
    <text evidence="9">Component of the Mediator complex, a coactivator involved in the regulated transcription of nearly all RNA polymerase II-dependent genes. Mediator functions as a bridge to convey information from gene-specific regulatory proteins to the basal RNA polymerase II transcription machinery. Mediator is recruited to promoters by direct interactions with regulatory proteins and serves as a scaffold for the assembly of a functional preinitiation complex with RNA polymerase II and the general transcription factors.</text>
</comment>
<gene>
    <name evidence="12" type="ORF">BRENAR_LOCUS3842</name>
</gene>
<sequence>MSAKVGRKVAQSNQNGEASKSGSHVGFTSIATDVAIAPAAASAVAAAVTSTPPAPPHITDNLTSLSDILRRQATHTYHELTTFMSSLSNSSKSDNEKKRTFLELLVALRENFVRLYVVAKWARSAEAVQTLIDLFAWLRQQNQAITNGLVQLGSLKQALVSAKVPNPDISTALEVLVKGSPQLPTHGFLPEEKLSPQFILVTLHRLNVAISTRMALEPDLPPPFYSYTVKDGRATFTVPGSFQCAVSLSDDKIGEALEGGSFFLVDFRLGFRSLDSKLVPAINSLPPATFRHLERFANFELAKRGLSGLYRLLHEYALFCKLYTLHRQLLQLRMGLWRGHMTHTYNAERCFIVITYWLKRKAPKSTIEIGKFGSDELGFRWIKEGQLYTSHGLSLAQDDGTIEIEGLIRRVISLHVELAIRAIQQQLVDTVENADKFCTVVYGASQLVLGVSHTRSVIYSIDLLSGDGYFKNPTPLMNSAARQINSDPKNAFLGLLRLRLEIQEKELGSVLSTTGWQYVEAVKIDQEVLVSSDQPATVSLSANLEYLKNKSLAPQLLSLRFYRRKEWPREWFLAVAVPGFSTKLQFWVTRLRSSQGAWVVLFAGSVEPPVKGQSQYSYFSLLELADVSTFALVRHLMVKELTDRGCRMKQLDGDDKEVIRFVKGIEAEAGIEPLDSSSLVYLALLSNMYLFSIPNARDSLVLVASIDSHVLTIRILGKLHSELKLDSATSYIASSVNGTSINLDRKSGVFTVANSTDLTERWARPSNRDEKKEGSSSGSPSPPGAFPATENSSSLFDSSGSASGLLSDSLSVLRRLSALLSLLQLVGRDPELTLKEVSLDRVSFQYGSSIDESITLQVAASQGSESIKIEMPPDNPHRLCFHRLGDILGDGFSHRRVAELVTYLKLTLPLYRTYLLLTESNRQVLDKFNEENNKPEVSAQDMQLTPNRGYSLSLYRAEMLKVLYYRTIDKKVDKKLKYERFRSNLKVELRHRYNKLSLRGSVYVVSVDDPYSRMIPSGTSPGYHGTSPGAVVSTVDDTVRNLQIKVGSMMGQYFSGDKTIPVGKESSVVCLKNGVACDYKCVGQVVRFLHERMQEALFSD</sequence>
<dbReference type="GO" id="GO:0070847">
    <property type="term" value="C:core mediator complex"/>
    <property type="evidence" value="ECO:0007669"/>
    <property type="project" value="TreeGrafter"/>
</dbReference>
<organism evidence="12 13">
    <name type="scientific">Brettanomyces naardenensis</name>
    <name type="common">Yeast</name>
    <dbReference type="NCBI Taxonomy" id="13370"/>
    <lineage>
        <taxon>Eukaryota</taxon>
        <taxon>Fungi</taxon>
        <taxon>Dikarya</taxon>
        <taxon>Ascomycota</taxon>
        <taxon>Saccharomycotina</taxon>
        <taxon>Pichiomycetes</taxon>
        <taxon>Pichiales</taxon>
        <taxon>Pichiaceae</taxon>
        <taxon>Brettanomyces</taxon>
    </lineage>
</organism>
<dbReference type="GO" id="GO:0016592">
    <property type="term" value="C:mediator complex"/>
    <property type="evidence" value="ECO:0007669"/>
    <property type="project" value="UniProtKB-UniRule"/>
</dbReference>
<evidence type="ECO:0000256" key="7">
    <source>
        <dbReference type="ARBA" id="ARBA00023242"/>
    </source>
</evidence>
<evidence type="ECO:0000259" key="11">
    <source>
        <dbReference type="Pfam" id="PF08638"/>
    </source>
</evidence>
<dbReference type="PANTHER" id="PTHR12809">
    <property type="entry name" value="MEDIATOR COMPLEX SUBUNIT"/>
    <property type="match status" value="1"/>
</dbReference>
<comment type="similarity">
    <text evidence="2 9">Belongs to the Mediator complex subunit 14 family.</text>
</comment>
<evidence type="ECO:0000256" key="1">
    <source>
        <dbReference type="ARBA" id="ARBA00004123"/>
    </source>
</evidence>
<proteinExistence type="inferred from homology"/>
<keyword evidence="6 9" id="KW-0804">Transcription</keyword>
<accession>A0A448YQD3</accession>
<evidence type="ECO:0000313" key="12">
    <source>
        <dbReference type="EMBL" id="VEU23111.1"/>
    </source>
</evidence>
<dbReference type="Proteomes" id="UP000290900">
    <property type="component" value="Unassembled WGS sequence"/>
</dbReference>
<keyword evidence="4 9" id="KW-0805">Transcription regulation</keyword>
<dbReference type="FunCoup" id="A0A448YQD3">
    <property type="interactions" value="261"/>
</dbReference>
<evidence type="ECO:0000313" key="13">
    <source>
        <dbReference type="Proteomes" id="UP000290900"/>
    </source>
</evidence>
<dbReference type="EMBL" id="CAACVR010000034">
    <property type="protein sequence ID" value="VEU23111.1"/>
    <property type="molecule type" value="Genomic_DNA"/>
</dbReference>
<evidence type="ECO:0000256" key="2">
    <source>
        <dbReference type="ARBA" id="ARBA00007813"/>
    </source>
</evidence>
<dbReference type="GO" id="GO:0003712">
    <property type="term" value="F:transcription coregulator activity"/>
    <property type="evidence" value="ECO:0007669"/>
    <property type="project" value="UniProtKB-UniRule"/>
</dbReference>
<feature type="region of interest" description="Disordered" evidence="10">
    <location>
        <begin position="1"/>
        <end position="23"/>
    </location>
</feature>
<evidence type="ECO:0000256" key="8">
    <source>
        <dbReference type="ARBA" id="ARBA00032007"/>
    </source>
</evidence>
<dbReference type="GO" id="GO:0006357">
    <property type="term" value="P:regulation of transcription by RNA polymerase II"/>
    <property type="evidence" value="ECO:0007669"/>
    <property type="project" value="InterPro"/>
</dbReference>
<dbReference type="InterPro" id="IPR013947">
    <property type="entry name" value="Mediator_Med14"/>
</dbReference>
<feature type="region of interest" description="Disordered" evidence="10">
    <location>
        <begin position="761"/>
        <end position="793"/>
    </location>
</feature>
<dbReference type="InterPro" id="IPR055122">
    <property type="entry name" value="Med14_N"/>
</dbReference>
<reference evidence="12 13" key="1">
    <citation type="submission" date="2018-12" db="EMBL/GenBank/DDBJ databases">
        <authorList>
            <person name="Tiukova I."/>
            <person name="Dainat J."/>
        </authorList>
    </citation>
    <scope>NUCLEOTIDE SEQUENCE [LARGE SCALE GENOMIC DNA]</scope>
</reference>
<feature type="domain" description="Mediator complex subunit MED14 N-terminal" evidence="11">
    <location>
        <begin position="63"/>
        <end position="249"/>
    </location>
</feature>
<evidence type="ECO:0000256" key="4">
    <source>
        <dbReference type="ARBA" id="ARBA00023015"/>
    </source>
</evidence>
<evidence type="ECO:0000256" key="10">
    <source>
        <dbReference type="SAM" id="MobiDB-lite"/>
    </source>
</evidence>